<dbReference type="Pfam" id="PF03152">
    <property type="entry name" value="UFD1_N1"/>
    <property type="match status" value="1"/>
</dbReference>
<protein>
    <submittedName>
        <fullName evidence="6">Ubiquitin fusion degradation 1</fullName>
    </submittedName>
</protein>
<proteinExistence type="evidence at transcript level"/>
<keyword evidence="2" id="KW-0833">Ubl conjugation pathway</keyword>
<dbReference type="Pfam" id="PF24842">
    <property type="entry name" value="UFD1_N2"/>
    <property type="match status" value="1"/>
</dbReference>
<feature type="domain" description="Ubiquitin fusion degradation protein UFD1 N-terminal subdomain 1" evidence="4">
    <location>
        <begin position="45"/>
        <end position="146"/>
    </location>
</feature>
<evidence type="ECO:0000259" key="4">
    <source>
        <dbReference type="Pfam" id="PF03152"/>
    </source>
</evidence>
<evidence type="ECO:0000259" key="5">
    <source>
        <dbReference type="Pfam" id="PF24842"/>
    </source>
</evidence>
<organism evidence="6">
    <name type="scientific">Nannochloropsis gaditana (strain CCMP526)</name>
    <name type="common">Green microalga</name>
    <name type="synonym">Microchloropsis gaditana</name>
    <dbReference type="NCBI Taxonomy" id="1093141"/>
    <lineage>
        <taxon>Eukaryota</taxon>
        <taxon>Sar</taxon>
        <taxon>Stramenopiles</taxon>
        <taxon>Ochrophyta</taxon>
        <taxon>Eustigmatophyceae</taxon>
        <taxon>Eustigmatales</taxon>
        <taxon>Monodopsidaceae</taxon>
        <taxon>Nannochloropsis</taxon>
    </lineage>
</organism>
<dbReference type="InterPro" id="IPR042299">
    <property type="entry name" value="Ufd1-like_Nn"/>
</dbReference>
<evidence type="ECO:0000256" key="2">
    <source>
        <dbReference type="ARBA" id="ARBA00022786"/>
    </source>
</evidence>
<dbReference type="AlphaFoldDB" id="I2CR02"/>
<reference evidence="6" key="1">
    <citation type="journal article" date="2012" name="Bioengineered">
        <title>Additional insights into the genome of the oleaginous model alga Nannochloropsis gaditana.</title>
        <authorList>
            <person name="Jinkerson R.E."/>
            <person name="Radakovits R."/>
            <person name="Posewitz M.C."/>
        </authorList>
    </citation>
    <scope>NUCLEOTIDE SEQUENCE</scope>
    <source>
        <strain evidence="6">CCMP526</strain>
    </source>
</reference>
<dbReference type="GO" id="GO:0031593">
    <property type="term" value="F:polyubiquitin modification-dependent protein binding"/>
    <property type="evidence" value="ECO:0007669"/>
    <property type="project" value="TreeGrafter"/>
</dbReference>
<comment type="similarity">
    <text evidence="1">Belongs to the UFD1 family.</text>
</comment>
<sequence length="264" mass="29901">MAVEDHNGLLRLEGGGVFGEKAGHFIVMPMTELFDPPLGSILHGKLQYSDKIMLPKSFIYEVLGRKLEPPWHFEITPLDDLYTGAPSPFLAPSLAHWRRRHPVQALHASNFDFRAPENYIFMPDWMMLSLRLRPRDVVAMRFVRLPEGGLVSFQPHQAAFNKLANVHAVLEQELKYYSCVTQGTTIRFKHNGKEYALDVLETLGPKDVKVDAIKIQDSDIRTDIRPSKEEEKIRRRKPAAGASGTTAKGETTKREGIVKGRKET</sequence>
<dbReference type="GO" id="GO:0034098">
    <property type="term" value="C:VCP-NPL4-UFD1 AAA ATPase complex"/>
    <property type="evidence" value="ECO:0007669"/>
    <property type="project" value="TreeGrafter"/>
</dbReference>
<dbReference type="GO" id="GO:0006511">
    <property type="term" value="P:ubiquitin-dependent protein catabolic process"/>
    <property type="evidence" value="ECO:0007669"/>
    <property type="project" value="InterPro"/>
</dbReference>
<dbReference type="InterPro" id="IPR055417">
    <property type="entry name" value="UFD1_N1"/>
</dbReference>
<dbReference type="PANTHER" id="PTHR12555:SF13">
    <property type="entry name" value="UBIQUITIN RECOGNITION FACTOR IN ER-ASSOCIATED DEGRADATION PROTEIN 1"/>
    <property type="match status" value="1"/>
</dbReference>
<dbReference type="EMBL" id="JU980272">
    <property type="protein sequence ID" value="AFJ69335.1"/>
    <property type="molecule type" value="mRNA"/>
</dbReference>
<dbReference type="Gene3D" id="2.40.40.50">
    <property type="entry name" value="Ubiquitin fusion degradation protein UFD1, N-terminal domain"/>
    <property type="match status" value="1"/>
</dbReference>
<dbReference type="PANTHER" id="PTHR12555">
    <property type="entry name" value="UBIQUITIN FUSION DEGRADATON PROTEIN 1"/>
    <property type="match status" value="1"/>
</dbReference>
<evidence type="ECO:0000256" key="1">
    <source>
        <dbReference type="ARBA" id="ARBA00006043"/>
    </source>
</evidence>
<reference evidence="6" key="2">
    <citation type="journal article" date="2012" name="Nat. Commun.">
        <title>Draft genome sequence and genetic transformation of the oleaginous alga Nannochloropis gaditana.</title>
        <authorList>
            <person name="Radakovits R."/>
            <person name="Jinkerson R.E."/>
            <person name="Fuerstenberg S.I."/>
            <person name="Tae H."/>
            <person name="Settlage R.E."/>
            <person name="Boore J.L."/>
            <person name="Posewitz M.C."/>
        </authorList>
    </citation>
    <scope>NUCLEOTIDE SEQUENCE</scope>
    <source>
        <strain evidence="6">CCMP526</strain>
    </source>
</reference>
<evidence type="ECO:0000313" key="6">
    <source>
        <dbReference type="EMBL" id="AFJ69335.1"/>
    </source>
</evidence>
<feature type="region of interest" description="Disordered" evidence="3">
    <location>
        <begin position="221"/>
        <end position="264"/>
    </location>
</feature>
<accession>I2CR02</accession>
<evidence type="ECO:0000256" key="3">
    <source>
        <dbReference type="SAM" id="MobiDB-lite"/>
    </source>
</evidence>
<dbReference type="InterPro" id="IPR004854">
    <property type="entry name" value="Ufd1-like"/>
</dbReference>
<feature type="compositionally biased region" description="Basic and acidic residues" evidence="3">
    <location>
        <begin position="221"/>
        <end position="233"/>
    </location>
</feature>
<dbReference type="GO" id="GO:0036503">
    <property type="term" value="P:ERAD pathway"/>
    <property type="evidence" value="ECO:0007669"/>
    <property type="project" value="TreeGrafter"/>
</dbReference>
<feature type="compositionally biased region" description="Basic and acidic residues" evidence="3">
    <location>
        <begin position="250"/>
        <end position="264"/>
    </location>
</feature>
<name>I2CR02_NANGC</name>
<feature type="domain" description="Ubiquitin fusion degradation protein UFD1 N-terminal subdomain 2" evidence="5">
    <location>
        <begin position="148"/>
        <end position="226"/>
    </location>
</feature>
<dbReference type="InterPro" id="IPR055418">
    <property type="entry name" value="UFD1_N2"/>
</dbReference>
<dbReference type="Gene3D" id="3.10.330.10">
    <property type="match status" value="1"/>
</dbReference>
<gene>
    <name evidence="6" type="ORF">NGATSA_3013100</name>
</gene>